<organism evidence="13 14">
    <name type="scientific">Mobilicoccus caccae</name>
    <dbReference type="NCBI Taxonomy" id="1859295"/>
    <lineage>
        <taxon>Bacteria</taxon>
        <taxon>Bacillati</taxon>
        <taxon>Actinomycetota</taxon>
        <taxon>Actinomycetes</taxon>
        <taxon>Micrococcales</taxon>
        <taxon>Dermatophilaceae</taxon>
        <taxon>Mobilicoccus</taxon>
    </lineage>
</organism>
<dbReference type="EC" id="2.4.1.-" evidence="10"/>
<comment type="similarity">
    <text evidence="3 10">Belongs to the glycosyltransferase 39 family.</text>
</comment>
<dbReference type="InterPro" id="IPR003342">
    <property type="entry name" value="ArnT-like_N"/>
</dbReference>
<proteinExistence type="inferred from homology"/>
<feature type="transmembrane region" description="Helical" evidence="10">
    <location>
        <begin position="453"/>
        <end position="476"/>
    </location>
</feature>
<evidence type="ECO:0000259" key="11">
    <source>
        <dbReference type="Pfam" id="PF02366"/>
    </source>
</evidence>
<dbReference type="InterPro" id="IPR027005">
    <property type="entry name" value="PMT-like"/>
</dbReference>
<feature type="transmembrane region" description="Helical" evidence="10">
    <location>
        <begin position="126"/>
        <end position="145"/>
    </location>
</feature>
<keyword evidence="5 10" id="KW-0808">Transferase</keyword>
<keyword evidence="10" id="KW-1003">Cell membrane</keyword>
<feature type="transmembrane region" description="Helical" evidence="10">
    <location>
        <begin position="488"/>
        <end position="511"/>
    </location>
</feature>
<feature type="transmembrane region" description="Helical" evidence="10">
    <location>
        <begin position="431"/>
        <end position="447"/>
    </location>
</feature>
<evidence type="ECO:0000256" key="7">
    <source>
        <dbReference type="ARBA" id="ARBA00022989"/>
    </source>
</evidence>
<comment type="function">
    <text evidence="10">Protein O-mannosyltransferase that catalyzes the transfer of a single mannose residue from a polyprenol phospho-mannosyl lipidic donor to the hydroxyl group of selected serine and threonine residues in acceptor proteins.</text>
</comment>
<feature type="transmembrane region" description="Helical" evidence="10">
    <location>
        <begin position="406"/>
        <end position="424"/>
    </location>
</feature>
<keyword evidence="8 10" id="KW-0472">Membrane</keyword>
<reference evidence="14" key="1">
    <citation type="journal article" date="2019" name="Int. J. Syst. Evol. Microbiol.">
        <title>The Global Catalogue of Microorganisms (GCM) 10K type strain sequencing project: providing services to taxonomists for standard genome sequencing and annotation.</title>
        <authorList>
            <consortium name="The Broad Institute Genomics Platform"/>
            <consortium name="The Broad Institute Genome Sequencing Center for Infectious Disease"/>
            <person name="Wu L."/>
            <person name="Ma J."/>
        </authorList>
    </citation>
    <scope>NUCLEOTIDE SEQUENCE [LARGE SCALE GENOMIC DNA]</scope>
    <source>
        <strain evidence="14">NBRC 113072</strain>
    </source>
</reference>
<dbReference type="Pfam" id="PF02366">
    <property type="entry name" value="PMT"/>
    <property type="match status" value="1"/>
</dbReference>
<feature type="domain" description="ArnT-like N-terminal" evidence="11">
    <location>
        <begin position="29"/>
        <end position="193"/>
    </location>
</feature>
<evidence type="ECO:0000256" key="3">
    <source>
        <dbReference type="ARBA" id="ARBA00007222"/>
    </source>
</evidence>
<comment type="subcellular location">
    <subcellularLocation>
        <location evidence="10">Cell membrane</location>
    </subcellularLocation>
    <subcellularLocation>
        <location evidence="1">Endomembrane system</location>
        <topology evidence="1">Multi-pass membrane protein</topology>
    </subcellularLocation>
</comment>
<dbReference type="Proteomes" id="UP001157126">
    <property type="component" value="Unassembled WGS sequence"/>
</dbReference>
<protein>
    <recommendedName>
        <fullName evidence="9 10">Polyprenol-phosphate-mannose--protein mannosyltransferase</fullName>
        <ecNumber evidence="10">2.4.1.-</ecNumber>
    </recommendedName>
</protein>
<gene>
    <name evidence="13" type="ORF">GCM10025883_28250</name>
</gene>
<keyword evidence="4 10" id="KW-0328">Glycosyltransferase</keyword>
<evidence type="ECO:0000259" key="12">
    <source>
        <dbReference type="Pfam" id="PF16192"/>
    </source>
</evidence>
<evidence type="ECO:0000256" key="5">
    <source>
        <dbReference type="ARBA" id="ARBA00022679"/>
    </source>
</evidence>
<evidence type="ECO:0000256" key="6">
    <source>
        <dbReference type="ARBA" id="ARBA00022692"/>
    </source>
</evidence>
<dbReference type="InterPro" id="IPR032421">
    <property type="entry name" value="PMT_4TMC"/>
</dbReference>
<dbReference type="Pfam" id="PF16192">
    <property type="entry name" value="PMT_4TMC"/>
    <property type="match status" value="1"/>
</dbReference>
<feature type="transmembrane region" description="Helical" evidence="10">
    <location>
        <begin position="251"/>
        <end position="269"/>
    </location>
</feature>
<dbReference type="RefSeq" id="WP_284304425.1">
    <property type="nucleotide sequence ID" value="NZ_BSUO01000001.1"/>
</dbReference>
<evidence type="ECO:0000256" key="10">
    <source>
        <dbReference type="RuleBase" id="RU367007"/>
    </source>
</evidence>
<comment type="caution">
    <text evidence="13">The sequence shown here is derived from an EMBL/GenBank/DDBJ whole genome shotgun (WGS) entry which is preliminary data.</text>
</comment>
<evidence type="ECO:0000313" key="14">
    <source>
        <dbReference type="Proteomes" id="UP001157126"/>
    </source>
</evidence>
<feature type="domain" description="Protein O-mannosyl-transferase C-terminal four TM" evidence="12">
    <location>
        <begin position="338"/>
        <end position="530"/>
    </location>
</feature>
<keyword evidence="6 10" id="KW-0812">Transmembrane</keyword>
<evidence type="ECO:0000256" key="1">
    <source>
        <dbReference type="ARBA" id="ARBA00004127"/>
    </source>
</evidence>
<evidence type="ECO:0000256" key="9">
    <source>
        <dbReference type="ARBA" id="ARBA00093617"/>
    </source>
</evidence>
<evidence type="ECO:0000256" key="2">
    <source>
        <dbReference type="ARBA" id="ARBA00004922"/>
    </source>
</evidence>
<feature type="transmembrane region" description="Helical" evidence="10">
    <location>
        <begin position="20"/>
        <end position="39"/>
    </location>
</feature>
<dbReference type="GO" id="GO:0016757">
    <property type="term" value="F:glycosyltransferase activity"/>
    <property type="evidence" value="ECO:0007669"/>
    <property type="project" value="UniProtKB-KW"/>
</dbReference>
<accession>A0ABQ6IS66</accession>
<dbReference type="PANTHER" id="PTHR10050">
    <property type="entry name" value="DOLICHYL-PHOSPHATE-MANNOSE--PROTEIN MANNOSYLTRANSFERASE"/>
    <property type="match status" value="1"/>
</dbReference>
<dbReference type="PANTHER" id="PTHR10050:SF46">
    <property type="entry name" value="PROTEIN O-MANNOSYL-TRANSFERASE 2"/>
    <property type="match status" value="1"/>
</dbReference>
<keyword evidence="14" id="KW-1185">Reference proteome</keyword>
<evidence type="ECO:0000313" key="13">
    <source>
        <dbReference type="EMBL" id="GMA40780.1"/>
    </source>
</evidence>
<sequence>MSETDRLRARLLGHRPTDALYGWVGALLVAIFGGVLRFFRLGQPDTLVFDETYYVKQAWSLVRHGYEAKVRSDLASGETPSVDAVWAAGTPDVFGTQADFVVHPPIGKWVIAAGELLVGVDDPMSWRFGVAALGTLSILMLALAARRLFGSTILGLTAGLLLAVDGQHFVHSRTGLLDMSVMFFALGGFCALLIDRDRSREILACKVGGHLDAGGSPEAPFMRYGPWLGLHPWRWVAALSLGLCIGTKWSGLYFLAIFGLMTVFWDMGARRAVGVKRWWWGAMLKDAPQAAVTMVGTAVLTYIATWAGWFATSGGWNRRWAEQNPAQGIAGVVPDPLRALWDYHEKMMTFHVGLSTPHDYQSNPWSWMLQARPTSFYYQGTSGGEQACPVDVAKCSRAILDLGNPAIWWTATLALAVLLFMWLLARDWRAGAILAGIAGGYLPWFQYQERTIFTFYSVAFVPWVVLAVTYLLSMALGPADAPPRRRRVGLAIWAAYLTLALAVFAFFWPIYTAEVIPQDHWSLRMWFRSWI</sequence>
<name>A0ABQ6IS66_9MICO</name>
<evidence type="ECO:0000256" key="4">
    <source>
        <dbReference type="ARBA" id="ARBA00022676"/>
    </source>
</evidence>
<dbReference type="EMBL" id="BSUO01000001">
    <property type="protein sequence ID" value="GMA40780.1"/>
    <property type="molecule type" value="Genomic_DNA"/>
</dbReference>
<feature type="transmembrane region" description="Helical" evidence="10">
    <location>
        <begin position="290"/>
        <end position="311"/>
    </location>
</feature>
<feature type="transmembrane region" description="Helical" evidence="10">
    <location>
        <begin position="176"/>
        <end position="194"/>
    </location>
</feature>
<comment type="pathway">
    <text evidence="2 10">Protein modification; protein glycosylation.</text>
</comment>
<feature type="transmembrane region" description="Helical" evidence="10">
    <location>
        <begin position="152"/>
        <end position="170"/>
    </location>
</feature>
<keyword evidence="7 10" id="KW-1133">Transmembrane helix</keyword>
<evidence type="ECO:0000256" key="8">
    <source>
        <dbReference type="ARBA" id="ARBA00023136"/>
    </source>
</evidence>